<dbReference type="InterPro" id="IPR039425">
    <property type="entry name" value="RNA_pol_sigma-70-like"/>
</dbReference>
<dbReference type="InterPro" id="IPR013249">
    <property type="entry name" value="RNA_pol_sigma70_r4_t2"/>
</dbReference>
<dbReference type="EMBL" id="CP095855">
    <property type="protein sequence ID" value="UPK72091.1"/>
    <property type="molecule type" value="Genomic_DNA"/>
</dbReference>
<dbReference type="CDD" id="cd06171">
    <property type="entry name" value="Sigma70_r4"/>
    <property type="match status" value="1"/>
</dbReference>
<dbReference type="Gene3D" id="1.10.1740.10">
    <property type="match status" value="1"/>
</dbReference>
<evidence type="ECO:0000256" key="4">
    <source>
        <dbReference type="ARBA" id="ARBA00023163"/>
    </source>
</evidence>
<feature type="domain" description="RNA polymerase sigma factor 70 region 4 type 2" evidence="6">
    <location>
        <begin position="130"/>
        <end position="180"/>
    </location>
</feature>
<keyword evidence="3" id="KW-0731">Sigma factor</keyword>
<keyword evidence="2" id="KW-0805">Transcription regulation</keyword>
<dbReference type="PANTHER" id="PTHR43133:SF46">
    <property type="entry name" value="RNA POLYMERASE SIGMA-70 FACTOR ECF SUBFAMILY"/>
    <property type="match status" value="1"/>
</dbReference>
<dbReference type="Pfam" id="PF08281">
    <property type="entry name" value="Sigma70_r4_2"/>
    <property type="match status" value="1"/>
</dbReference>
<comment type="similarity">
    <text evidence="1">Belongs to the sigma-70 factor family. ECF subfamily.</text>
</comment>
<dbReference type="Proteomes" id="UP000830198">
    <property type="component" value="Chromosome"/>
</dbReference>
<sequence length="209" mass="24451">MPYFWVLLDNKHYIDQELLQLVADGDRQAYQYLFETYWGQVFGACLHLTKSPEQAKDLTQDIFLKIWDHRQKLPAVRNFDSYIYTIARNLVRDQLRTAIFRESNREFLLHYFSAKGVSPQEILEEKQLSEKVKAAISSLPLKLQQVFTLSQLEGLSHKEIAGRLDISPLSSKTYMVRALLLLRKILVKEADSLIIIGLLHLGHIFFYFF</sequence>
<name>A0ABY4IBM9_CHIFI</name>
<evidence type="ECO:0000313" key="8">
    <source>
        <dbReference type="Proteomes" id="UP000830198"/>
    </source>
</evidence>
<dbReference type="InterPro" id="IPR014284">
    <property type="entry name" value="RNA_pol_sigma-70_dom"/>
</dbReference>
<dbReference type="NCBIfam" id="TIGR02937">
    <property type="entry name" value="sigma70-ECF"/>
    <property type="match status" value="1"/>
</dbReference>
<keyword evidence="4" id="KW-0804">Transcription</keyword>
<dbReference type="InterPro" id="IPR036388">
    <property type="entry name" value="WH-like_DNA-bd_sf"/>
</dbReference>
<protein>
    <submittedName>
        <fullName evidence="7">RNA polymerase sigma factor</fullName>
    </submittedName>
</protein>
<dbReference type="Pfam" id="PF04542">
    <property type="entry name" value="Sigma70_r2"/>
    <property type="match status" value="1"/>
</dbReference>
<feature type="domain" description="RNA polymerase sigma-70 region 2" evidence="5">
    <location>
        <begin position="33"/>
        <end position="97"/>
    </location>
</feature>
<evidence type="ECO:0000256" key="3">
    <source>
        <dbReference type="ARBA" id="ARBA00023082"/>
    </source>
</evidence>
<dbReference type="PANTHER" id="PTHR43133">
    <property type="entry name" value="RNA POLYMERASE ECF-TYPE SIGMA FACTO"/>
    <property type="match status" value="1"/>
</dbReference>
<organism evidence="7 8">
    <name type="scientific">Chitinophaga filiformis</name>
    <name type="common">Myxococcus filiformis</name>
    <name type="synonym">Flexibacter filiformis</name>
    <dbReference type="NCBI Taxonomy" id="104663"/>
    <lineage>
        <taxon>Bacteria</taxon>
        <taxon>Pseudomonadati</taxon>
        <taxon>Bacteroidota</taxon>
        <taxon>Chitinophagia</taxon>
        <taxon>Chitinophagales</taxon>
        <taxon>Chitinophagaceae</taxon>
        <taxon>Chitinophaga</taxon>
    </lineage>
</organism>
<accession>A0ABY4IBM9</accession>
<evidence type="ECO:0000313" key="7">
    <source>
        <dbReference type="EMBL" id="UPK72091.1"/>
    </source>
</evidence>
<dbReference type="InterPro" id="IPR007627">
    <property type="entry name" value="RNA_pol_sigma70_r2"/>
</dbReference>
<dbReference type="InterPro" id="IPR013325">
    <property type="entry name" value="RNA_pol_sigma_r2"/>
</dbReference>
<proteinExistence type="inferred from homology"/>
<evidence type="ECO:0000259" key="5">
    <source>
        <dbReference type="Pfam" id="PF04542"/>
    </source>
</evidence>
<evidence type="ECO:0000259" key="6">
    <source>
        <dbReference type="Pfam" id="PF08281"/>
    </source>
</evidence>
<evidence type="ECO:0000256" key="1">
    <source>
        <dbReference type="ARBA" id="ARBA00010641"/>
    </source>
</evidence>
<dbReference type="Gene3D" id="1.10.10.10">
    <property type="entry name" value="Winged helix-like DNA-binding domain superfamily/Winged helix DNA-binding domain"/>
    <property type="match status" value="1"/>
</dbReference>
<dbReference type="SUPFAM" id="SSF88946">
    <property type="entry name" value="Sigma2 domain of RNA polymerase sigma factors"/>
    <property type="match status" value="1"/>
</dbReference>
<evidence type="ECO:0000256" key="2">
    <source>
        <dbReference type="ARBA" id="ARBA00023015"/>
    </source>
</evidence>
<dbReference type="SUPFAM" id="SSF88659">
    <property type="entry name" value="Sigma3 and sigma4 domains of RNA polymerase sigma factors"/>
    <property type="match status" value="1"/>
</dbReference>
<reference evidence="7 8" key="1">
    <citation type="submission" date="2022-04" db="EMBL/GenBank/DDBJ databases">
        <title>The arsenic-methylating capacity of Chitinophaga filiformis YT5 during chitin decomposition.</title>
        <authorList>
            <person name="Chen G."/>
            <person name="Liang Y."/>
        </authorList>
    </citation>
    <scope>NUCLEOTIDE SEQUENCE [LARGE SCALE GENOMIC DNA]</scope>
    <source>
        <strain evidence="7 8">YT5</strain>
    </source>
</reference>
<dbReference type="InterPro" id="IPR013324">
    <property type="entry name" value="RNA_pol_sigma_r3/r4-like"/>
</dbReference>
<keyword evidence="8" id="KW-1185">Reference proteome</keyword>
<dbReference type="RefSeq" id="WP_247814177.1">
    <property type="nucleotide sequence ID" value="NZ_CP095855.1"/>
</dbReference>
<gene>
    <name evidence="7" type="ORF">MYF79_12430</name>
</gene>